<gene>
    <name evidence="4" type="ORF">GA0070613_2933</name>
</gene>
<dbReference type="Proteomes" id="UP000198221">
    <property type="component" value="Chromosome I"/>
</dbReference>
<dbReference type="SUPFAM" id="SSF51905">
    <property type="entry name" value="FAD/NAD(P)-binding domain"/>
    <property type="match status" value="1"/>
</dbReference>
<dbReference type="OrthoDB" id="9782160at2"/>
<organism evidence="4 5">
    <name type="scientific">Micromonospora inositola</name>
    <dbReference type="NCBI Taxonomy" id="47865"/>
    <lineage>
        <taxon>Bacteria</taxon>
        <taxon>Bacillati</taxon>
        <taxon>Actinomycetota</taxon>
        <taxon>Actinomycetes</taxon>
        <taxon>Micromonosporales</taxon>
        <taxon>Micromonosporaceae</taxon>
        <taxon>Micromonospora</taxon>
    </lineage>
</organism>
<dbReference type="EMBL" id="LT607754">
    <property type="protein sequence ID" value="SCG58283.1"/>
    <property type="molecule type" value="Genomic_DNA"/>
</dbReference>
<keyword evidence="2" id="KW-0503">Monooxygenase</keyword>
<keyword evidence="5" id="KW-1185">Reference proteome</keyword>
<dbReference type="Pfam" id="PF01494">
    <property type="entry name" value="FAD_binding_3"/>
    <property type="match status" value="1"/>
</dbReference>
<evidence type="ECO:0000256" key="1">
    <source>
        <dbReference type="ARBA" id="ARBA00023002"/>
    </source>
</evidence>
<evidence type="ECO:0000313" key="4">
    <source>
        <dbReference type="EMBL" id="SCG58283.1"/>
    </source>
</evidence>
<dbReference type="AlphaFoldDB" id="A0A1C5IJJ6"/>
<dbReference type="RefSeq" id="WP_089012777.1">
    <property type="nucleotide sequence ID" value="NZ_LT607754.1"/>
</dbReference>
<dbReference type="PRINTS" id="PR00420">
    <property type="entry name" value="RNGMNOXGNASE"/>
</dbReference>
<dbReference type="GO" id="GO:0004497">
    <property type="term" value="F:monooxygenase activity"/>
    <property type="evidence" value="ECO:0007669"/>
    <property type="project" value="UniProtKB-KW"/>
</dbReference>
<dbReference type="InterPro" id="IPR002938">
    <property type="entry name" value="FAD-bd"/>
</dbReference>
<reference evidence="5" key="1">
    <citation type="submission" date="2016-06" db="EMBL/GenBank/DDBJ databases">
        <authorList>
            <person name="Varghese N."/>
            <person name="Submissions Spin"/>
        </authorList>
    </citation>
    <scope>NUCLEOTIDE SEQUENCE [LARGE SCALE GENOMIC DNA]</scope>
    <source>
        <strain evidence="5">DSM 43819</strain>
    </source>
</reference>
<evidence type="ECO:0000259" key="3">
    <source>
        <dbReference type="Pfam" id="PF01494"/>
    </source>
</evidence>
<evidence type="ECO:0000256" key="2">
    <source>
        <dbReference type="ARBA" id="ARBA00023033"/>
    </source>
</evidence>
<evidence type="ECO:0000313" key="5">
    <source>
        <dbReference type="Proteomes" id="UP000198221"/>
    </source>
</evidence>
<protein>
    <submittedName>
        <fullName evidence="4">2-polyprenyl-6-methoxyphenol hydroxylase</fullName>
    </submittedName>
</protein>
<proteinExistence type="predicted"/>
<feature type="domain" description="FAD-binding" evidence="3">
    <location>
        <begin position="2"/>
        <end position="345"/>
    </location>
</feature>
<dbReference type="GO" id="GO:0071949">
    <property type="term" value="F:FAD binding"/>
    <property type="evidence" value="ECO:0007669"/>
    <property type="project" value="InterPro"/>
</dbReference>
<name>A0A1C5IJJ6_9ACTN</name>
<dbReference type="InterPro" id="IPR036188">
    <property type="entry name" value="FAD/NAD-bd_sf"/>
</dbReference>
<keyword evidence="1" id="KW-0560">Oxidoreductase</keyword>
<sequence>MTKALIIGAGLAGPVAAMALRRAGIDAVVHEAYGRDAVGVGAFLTLSVNGVDALRAIGLDGLVAGLGHPTPRMALHNHRGRRLGEFGTSGTRTRGFGSSTIGRSDLYRALRDEALRRGVEIVHGARLVDAEPTGSGVRARFADGRVAEGDLLIGADGLRSRTRTIIDPAAPAPRYVPLLNAGGFARGLRLPGERGVMHMVFGRRCFFCWMAVGEDEVWWFANPPQPTELTREQLAAIRPEQARSRLRELLAGDTGPALAVIDRTERIEYGWPTYDLPSVPVWRRDRMIIIGDAAHTAAPSSGQGAAMAFEDAVQLARCLRDRPDVPAAFEAYERLRRRRVERVVAQGKRTSTTKVAGPVGRVVRDLALPLIAWQVARDDGRSLAWLYDHHIDWDAPVKE</sequence>
<dbReference type="InterPro" id="IPR050493">
    <property type="entry name" value="FAD-dep_Monooxygenase_BioMet"/>
</dbReference>
<dbReference type="PANTHER" id="PTHR13789">
    <property type="entry name" value="MONOOXYGENASE"/>
    <property type="match status" value="1"/>
</dbReference>
<dbReference type="Gene3D" id="3.50.50.60">
    <property type="entry name" value="FAD/NAD(P)-binding domain"/>
    <property type="match status" value="1"/>
</dbReference>
<accession>A0A1C5IJJ6</accession>
<dbReference type="PANTHER" id="PTHR13789:SF309">
    <property type="entry name" value="PUTATIVE (AFU_ORTHOLOGUE AFUA_6G14510)-RELATED"/>
    <property type="match status" value="1"/>
</dbReference>